<evidence type="ECO:0000259" key="1">
    <source>
        <dbReference type="Pfam" id="PF01814"/>
    </source>
</evidence>
<feature type="domain" description="Hemerythrin-like" evidence="1">
    <location>
        <begin position="27"/>
        <end position="154"/>
    </location>
</feature>
<evidence type="ECO:0000313" key="3">
    <source>
        <dbReference type="Proteomes" id="UP000292881"/>
    </source>
</evidence>
<dbReference type="EMBL" id="SDPL01000207">
    <property type="protein sequence ID" value="RXZ46270.1"/>
    <property type="molecule type" value="Genomic_DNA"/>
</dbReference>
<organism evidence="2 3">
    <name type="scientific">Agromyces binzhouensis</name>
    <dbReference type="NCBI Taxonomy" id="1817495"/>
    <lineage>
        <taxon>Bacteria</taxon>
        <taxon>Bacillati</taxon>
        <taxon>Actinomycetota</taxon>
        <taxon>Actinomycetes</taxon>
        <taxon>Micrococcales</taxon>
        <taxon>Microbacteriaceae</taxon>
        <taxon>Agromyces</taxon>
    </lineage>
</organism>
<dbReference type="Gene3D" id="1.20.120.520">
    <property type="entry name" value="nmb1532 protein domain like"/>
    <property type="match status" value="1"/>
</dbReference>
<dbReference type="CDD" id="cd12108">
    <property type="entry name" value="Hr-like"/>
    <property type="match status" value="1"/>
</dbReference>
<dbReference type="OrthoDB" id="5197650at2"/>
<name>A0A4Q2JJM6_9MICO</name>
<accession>A0A4Q2JJM6</accession>
<reference evidence="2 3" key="1">
    <citation type="submission" date="2019-01" db="EMBL/GenBank/DDBJ databases">
        <authorList>
            <person name="Li J."/>
        </authorList>
    </citation>
    <scope>NUCLEOTIDE SEQUENCE [LARGE SCALE GENOMIC DNA]</scope>
    <source>
        <strain evidence="2 3">CGMCC 4.7180</strain>
    </source>
</reference>
<protein>
    <submittedName>
        <fullName evidence="2">Hemerythrin domain-containing protein</fullName>
    </submittedName>
</protein>
<dbReference type="RefSeq" id="WP_129234896.1">
    <property type="nucleotide sequence ID" value="NZ_SDPL01000207.1"/>
</dbReference>
<dbReference type="GO" id="GO:0005886">
    <property type="term" value="C:plasma membrane"/>
    <property type="evidence" value="ECO:0007669"/>
    <property type="project" value="TreeGrafter"/>
</dbReference>
<dbReference type="AlphaFoldDB" id="A0A4Q2JJM6"/>
<dbReference type="PANTHER" id="PTHR39966:SF1">
    <property type="entry name" value="HEMERYTHRIN-LIKE DOMAIN-CONTAINING PROTEIN"/>
    <property type="match status" value="1"/>
</dbReference>
<sequence length="244" mass="27837">MAEKLPSSGSLPDGQVAGCDTSGMILVHRIFRWLYRELPLLVRDVGAGDVARAEVVGIYAKLDFFALHLHHRTEDTVLWDRLAAREPACAAHVELMRAQHAEVASQLARIEPQLARWVESADPERRDAFARDIEFLRDTLLVHLGREEDDILPVAGAVMSQREWDELEAHTRATLMARRKEFPRDVMSLQLGLLLASVPEGEREAWYHANVPAPIRLLYLLLLKRRYDSAMRELYPDRPVPSMF</sequence>
<dbReference type="PANTHER" id="PTHR39966">
    <property type="entry name" value="BLL2471 PROTEIN-RELATED"/>
    <property type="match status" value="1"/>
</dbReference>
<dbReference type="Proteomes" id="UP000292881">
    <property type="component" value="Unassembled WGS sequence"/>
</dbReference>
<gene>
    <name evidence="2" type="ORF">ESO86_10775</name>
</gene>
<proteinExistence type="predicted"/>
<dbReference type="Pfam" id="PF01814">
    <property type="entry name" value="Hemerythrin"/>
    <property type="match status" value="1"/>
</dbReference>
<comment type="caution">
    <text evidence="2">The sequence shown here is derived from an EMBL/GenBank/DDBJ whole genome shotgun (WGS) entry which is preliminary data.</text>
</comment>
<dbReference type="InterPro" id="IPR012312">
    <property type="entry name" value="Hemerythrin-like"/>
</dbReference>
<evidence type="ECO:0000313" key="2">
    <source>
        <dbReference type="EMBL" id="RXZ46270.1"/>
    </source>
</evidence>
<keyword evidence="3" id="KW-1185">Reference proteome</keyword>